<dbReference type="HOGENOM" id="CLU_150630_0_0_10"/>
<dbReference type="KEGG" id="rag:B739_1645"/>
<evidence type="ECO:0000313" key="1">
    <source>
        <dbReference type="EMBL" id="AFR36237.1"/>
    </source>
</evidence>
<dbReference type="AlphaFoldDB" id="J9R983"/>
<proteinExistence type="predicted"/>
<sequence length="134" mass="15347">MANLNEIEKLVSVKYEDLTGVVKMDLHGNISSLYEFCEEKGICLKNKFLIGLRLEDMNTLELTGEEIYLSILYVANDEGLSYDEIRSKLLSNKNIEIKKESLYIKLSELLSIIKRLDFMVTTPITDDLSMTLES</sequence>
<evidence type="ECO:0000313" key="2">
    <source>
        <dbReference type="Proteomes" id="UP000006276"/>
    </source>
</evidence>
<accession>J9R983</accession>
<dbReference type="EMBL" id="CP003787">
    <property type="protein sequence ID" value="AFR36237.1"/>
    <property type="molecule type" value="Genomic_DNA"/>
</dbReference>
<organism evidence="1 2">
    <name type="scientific">Riemerella anatipestifer RA-CH-1</name>
    <dbReference type="NCBI Taxonomy" id="1228997"/>
    <lineage>
        <taxon>Bacteria</taxon>
        <taxon>Pseudomonadati</taxon>
        <taxon>Bacteroidota</taxon>
        <taxon>Flavobacteriia</taxon>
        <taxon>Flavobacteriales</taxon>
        <taxon>Weeksellaceae</taxon>
        <taxon>Riemerella</taxon>
    </lineage>
</organism>
<dbReference type="RefSeq" id="WP_014938533.1">
    <property type="nucleotide sequence ID" value="NC_018609.1"/>
</dbReference>
<keyword evidence="2" id="KW-1185">Reference proteome</keyword>
<gene>
    <name evidence="1" type="ORF">B739_1645</name>
</gene>
<reference evidence="1 2" key="1">
    <citation type="submission" date="2012-09" db="EMBL/GenBank/DDBJ databases">
        <title>Riemerella anatipestifer vaccine strains.</title>
        <authorList>
            <person name="Chun C.A."/>
            <person name="Shu W.M."/>
            <person name="Kang Z.D."/>
            <person name="Jia W.X."/>
        </authorList>
    </citation>
    <scope>NUCLEOTIDE SEQUENCE [LARGE SCALE GENOMIC DNA]</scope>
    <source>
        <strain evidence="1 2">RA-CH-1</strain>
    </source>
</reference>
<protein>
    <submittedName>
        <fullName evidence="1">Uncharacterized protein</fullName>
    </submittedName>
</protein>
<dbReference type="PATRIC" id="fig|1228997.3.peg.1643"/>
<name>J9R983_RIEAN</name>
<dbReference type="Proteomes" id="UP000006276">
    <property type="component" value="Chromosome"/>
</dbReference>